<dbReference type="SMART" id="SM00267">
    <property type="entry name" value="GGDEF"/>
    <property type="match status" value="1"/>
</dbReference>
<dbReference type="GO" id="GO:0052621">
    <property type="term" value="F:diguanylate cyclase activity"/>
    <property type="evidence" value="ECO:0007669"/>
    <property type="project" value="TreeGrafter"/>
</dbReference>
<dbReference type="CDD" id="cd01949">
    <property type="entry name" value="GGDEF"/>
    <property type="match status" value="1"/>
</dbReference>
<dbReference type="AlphaFoldDB" id="A0A327ZFK5"/>
<evidence type="ECO:0000259" key="1">
    <source>
        <dbReference type="PROSITE" id="PS50887"/>
    </source>
</evidence>
<organism evidence="2 3">
    <name type="scientific">Actinoplanes lutulentus</name>
    <dbReference type="NCBI Taxonomy" id="1287878"/>
    <lineage>
        <taxon>Bacteria</taxon>
        <taxon>Bacillati</taxon>
        <taxon>Actinomycetota</taxon>
        <taxon>Actinomycetes</taxon>
        <taxon>Micromonosporales</taxon>
        <taxon>Micromonosporaceae</taxon>
        <taxon>Actinoplanes</taxon>
    </lineage>
</organism>
<dbReference type="InterPro" id="IPR000160">
    <property type="entry name" value="GGDEF_dom"/>
</dbReference>
<dbReference type="GO" id="GO:0043709">
    <property type="term" value="P:cell adhesion involved in single-species biofilm formation"/>
    <property type="evidence" value="ECO:0007669"/>
    <property type="project" value="TreeGrafter"/>
</dbReference>
<dbReference type="InterPro" id="IPR043128">
    <property type="entry name" value="Rev_trsase/Diguanyl_cyclase"/>
</dbReference>
<dbReference type="GO" id="GO:1902201">
    <property type="term" value="P:negative regulation of bacterial-type flagellum-dependent cell motility"/>
    <property type="evidence" value="ECO:0007669"/>
    <property type="project" value="TreeGrafter"/>
</dbReference>
<dbReference type="PANTHER" id="PTHR45138:SF9">
    <property type="entry name" value="DIGUANYLATE CYCLASE DGCM-RELATED"/>
    <property type="match status" value="1"/>
</dbReference>
<keyword evidence="3" id="KW-1185">Reference proteome</keyword>
<protein>
    <submittedName>
        <fullName evidence="2">Diguanylate cyclase (GGDEF)-like protein</fullName>
    </submittedName>
</protein>
<proteinExistence type="predicted"/>
<dbReference type="Gene3D" id="3.30.70.270">
    <property type="match status" value="1"/>
</dbReference>
<dbReference type="Proteomes" id="UP000249341">
    <property type="component" value="Unassembled WGS sequence"/>
</dbReference>
<sequence length="523" mass="57173">MTTCVPDLGALERVAEELEGRPMSQFRTVREPAAELERQARELGADELAQRAVLLRAAVLLRLGRTGEGGQLAHQVCSWAEEHESPYVQARAHRELSIFYRAVGDFSEGLTHAVQGVSLLAEDVPGDVRARHLLSLSVALEEGGSYEDGERRAREALALAATAGDIELTLLVLNNMAYSAFELDDEPAARALVQQMREIGARNEHRFGANEVDTMARVALMGNGYEAVEELLGPVLADQVLANESDAIAECLLTLALARRQNGRFDKAQEALDAARTLCADRELAAVNARVREEQAALYAANGLFAQAYEEHRAFHNEATALHSAQRDARARAMQAVFEANEARRATEHFRELSHRDALTGLYNRRYVNERVPALLADAAARSRPISLAIVDLDHFKRVNDTFSHSTGDTVLQHIAELLMEAADGPAIAARMGGEEFLLVYPGVDAPEAVQRCERLRLRIRAHGWEPFTGALPVTTSVGVTTAPEGRGTFTVLLAQADRNLYAAKRSGRDRVMADVCVTAASE</sequence>
<gene>
    <name evidence="2" type="ORF">B0I29_105202</name>
</gene>
<accession>A0A327ZFK5</accession>
<dbReference type="InterPro" id="IPR050469">
    <property type="entry name" value="Diguanylate_Cyclase"/>
</dbReference>
<dbReference type="PROSITE" id="PS50887">
    <property type="entry name" value="GGDEF"/>
    <property type="match status" value="1"/>
</dbReference>
<dbReference type="SUPFAM" id="SSF48452">
    <property type="entry name" value="TPR-like"/>
    <property type="match status" value="1"/>
</dbReference>
<dbReference type="GO" id="GO:0005886">
    <property type="term" value="C:plasma membrane"/>
    <property type="evidence" value="ECO:0007669"/>
    <property type="project" value="TreeGrafter"/>
</dbReference>
<dbReference type="SUPFAM" id="SSF55073">
    <property type="entry name" value="Nucleotide cyclase"/>
    <property type="match status" value="1"/>
</dbReference>
<evidence type="ECO:0000313" key="2">
    <source>
        <dbReference type="EMBL" id="RAK38255.1"/>
    </source>
</evidence>
<dbReference type="NCBIfam" id="TIGR00254">
    <property type="entry name" value="GGDEF"/>
    <property type="match status" value="1"/>
</dbReference>
<dbReference type="InterPro" id="IPR029787">
    <property type="entry name" value="Nucleotide_cyclase"/>
</dbReference>
<dbReference type="RefSeq" id="WP_245972513.1">
    <property type="nucleotide sequence ID" value="NZ_JACHWI010000002.1"/>
</dbReference>
<evidence type="ECO:0000313" key="3">
    <source>
        <dbReference type="Proteomes" id="UP000249341"/>
    </source>
</evidence>
<dbReference type="Gene3D" id="1.25.40.10">
    <property type="entry name" value="Tetratricopeptide repeat domain"/>
    <property type="match status" value="1"/>
</dbReference>
<comment type="caution">
    <text evidence="2">The sequence shown here is derived from an EMBL/GenBank/DDBJ whole genome shotgun (WGS) entry which is preliminary data.</text>
</comment>
<dbReference type="EMBL" id="QLMJ01000005">
    <property type="protein sequence ID" value="RAK38255.1"/>
    <property type="molecule type" value="Genomic_DNA"/>
</dbReference>
<reference evidence="2 3" key="1">
    <citation type="submission" date="2018-06" db="EMBL/GenBank/DDBJ databases">
        <title>Genomic Encyclopedia of Type Strains, Phase III (KMG-III): the genomes of soil and plant-associated and newly described type strains.</title>
        <authorList>
            <person name="Whitman W."/>
        </authorList>
    </citation>
    <scope>NUCLEOTIDE SEQUENCE [LARGE SCALE GENOMIC DNA]</scope>
    <source>
        <strain evidence="2 3">CGMCC 4.7090</strain>
    </source>
</reference>
<dbReference type="InterPro" id="IPR011990">
    <property type="entry name" value="TPR-like_helical_dom_sf"/>
</dbReference>
<feature type="domain" description="GGDEF" evidence="1">
    <location>
        <begin position="384"/>
        <end position="517"/>
    </location>
</feature>
<dbReference type="Pfam" id="PF00990">
    <property type="entry name" value="GGDEF"/>
    <property type="match status" value="1"/>
</dbReference>
<name>A0A327ZFK5_9ACTN</name>
<dbReference type="PANTHER" id="PTHR45138">
    <property type="entry name" value="REGULATORY COMPONENTS OF SENSORY TRANSDUCTION SYSTEM"/>
    <property type="match status" value="1"/>
</dbReference>
<dbReference type="FunFam" id="3.30.70.270:FF:000001">
    <property type="entry name" value="Diguanylate cyclase domain protein"/>
    <property type="match status" value="1"/>
</dbReference>